<dbReference type="Proteomes" id="UP001244011">
    <property type="component" value="Unassembled WGS sequence"/>
</dbReference>
<evidence type="ECO:0000313" key="3">
    <source>
        <dbReference type="Proteomes" id="UP001244011"/>
    </source>
</evidence>
<dbReference type="Pfam" id="PF16483">
    <property type="entry name" value="Glyco_hydro_64"/>
    <property type="match status" value="1"/>
</dbReference>
<dbReference type="PANTHER" id="PTHR38165">
    <property type="match status" value="1"/>
</dbReference>
<dbReference type="PANTHER" id="PTHR38165:SF1">
    <property type="entry name" value="GLUCANASE B"/>
    <property type="match status" value="1"/>
</dbReference>
<dbReference type="GeneID" id="85315994"/>
<dbReference type="CDD" id="cd09220">
    <property type="entry name" value="GH64-GluB-like"/>
    <property type="match status" value="1"/>
</dbReference>
<dbReference type="InterPro" id="IPR042517">
    <property type="entry name" value="Glyco_hydro_64_N_2"/>
</dbReference>
<dbReference type="InterPro" id="IPR032477">
    <property type="entry name" value="Glyco_hydro_64"/>
</dbReference>
<dbReference type="RefSeq" id="XP_060281568.1">
    <property type="nucleotide sequence ID" value="XM_060432807.1"/>
</dbReference>
<sequence>MAQFLIFTTSGRHFLKVEPLEFSEKMPDSLDIQLQNHTNSHEVYAYVTGIAIQKNGARVLVKANGKDLYYPESPSEILSPLAEDCAIPLGPPGSTTTVHIPQIAGGRIWFSSDAKLTFLLNPGPALVEPSVLNPSDPNADVNFAFAEFTLNADQLFANISYVDFVSRLPIALTLDRHQAGAPDSVQHVSGMGPDGLDRVCDGLRAQARRDGMPWDKLIVQKPGQAPLRALSPTHGAAVGASFDGYFEPLVEEVWRKFSRAGRGAEMRINTQAAPGTLAGSVSEKGELVVGDETFAKPTTADILGCNTGPFVTGPSAARNAIIPRLAAALVRAALPEVGEHPSHPSTFYGRDPANHYARIVHEVNLDGKGYAFAYDDVQPDGGEDQSGKVNAGDPRVFVVAVGGNGAYTS</sequence>
<dbReference type="InterPro" id="IPR037398">
    <property type="entry name" value="Glyco_hydro_64_fam"/>
</dbReference>
<reference evidence="2" key="1">
    <citation type="submission" date="2023-06" db="EMBL/GenBank/DDBJ databases">
        <title>Genome-scale phylogeny and comparative genomics of the fungal order Sordariales.</title>
        <authorList>
            <consortium name="Lawrence Berkeley National Laboratory"/>
            <person name="Hensen N."/>
            <person name="Bonometti L."/>
            <person name="Westerberg I."/>
            <person name="Brannstrom I.O."/>
            <person name="Guillou S."/>
            <person name="Cros-Aarteil S."/>
            <person name="Calhoun S."/>
            <person name="Haridas S."/>
            <person name="Kuo A."/>
            <person name="Mondo S."/>
            <person name="Pangilinan J."/>
            <person name="Riley R."/>
            <person name="Labutti K."/>
            <person name="Andreopoulos B."/>
            <person name="Lipzen A."/>
            <person name="Chen C."/>
            <person name="Yanf M."/>
            <person name="Daum C."/>
            <person name="Ng V."/>
            <person name="Clum A."/>
            <person name="Steindorff A."/>
            <person name="Ohm R."/>
            <person name="Martin F."/>
            <person name="Silar P."/>
            <person name="Natvig D."/>
            <person name="Lalanne C."/>
            <person name="Gautier V."/>
            <person name="Ament-Velasquez S.L."/>
            <person name="Kruys A."/>
            <person name="Hutchinson M.I."/>
            <person name="Powell A.J."/>
            <person name="Barry K."/>
            <person name="Miller A.N."/>
            <person name="Grigoriev I.V."/>
            <person name="Debuchy R."/>
            <person name="Gladieux P."/>
            <person name="Thoren M.H."/>
            <person name="Johannesson H."/>
        </authorList>
    </citation>
    <scope>NUCLEOTIDE SEQUENCE</scope>
    <source>
        <strain evidence="2">8032-3</strain>
    </source>
</reference>
<dbReference type="Gene3D" id="3.30.920.50">
    <property type="entry name" value="Beta-1,3-glucanase, C-terminal domain"/>
    <property type="match status" value="1"/>
</dbReference>
<dbReference type="AlphaFoldDB" id="A0AAJ0BW35"/>
<comment type="caution">
    <text evidence="2">The sequence shown here is derived from an EMBL/GenBank/DDBJ whole genome shotgun (WGS) entry which is preliminary data.</text>
</comment>
<evidence type="ECO:0000259" key="1">
    <source>
        <dbReference type="PROSITE" id="PS52006"/>
    </source>
</evidence>
<feature type="domain" description="GH64" evidence="1">
    <location>
        <begin position="23"/>
        <end position="403"/>
    </location>
</feature>
<name>A0AAJ0BW35_9PEZI</name>
<dbReference type="Gene3D" id="2.60.110.10">
    <property type="entry name" value="Thaumatin"/>
    <property type="match status" value="1"/>
</dbReference>
<accession>A0AAJ0BW35</accession>
<proteinExistence type="predicted"/>
<gene>
    <name evidence="2" type="ORF">QBC33DRAFT_621533</name>
</gene>
<dbReference type="PROSITE" id="PS52006">
    <property type="entry name" value="GH64"/>
    <property type="match status" value="1"/>
</dbReference>
<protein>
    <recommendedName>
        <fullName evidence="1">GH64 domain-containing protein</fullName>
    </recommendedName>
</protein>
<dbReference type="EMBL" id="MU839016">
    <property type="protein sequence ID" value="KAK1765355.1"/>
    <property type="molecule type" value="Genomic_DNA"/>
</dbReference>
<organism evidence="2 3">
    <name type="scientific">Phialemonium atrogriseum</name>
    <dbReference type="NCBI Taxonomy" id="1093897"/>
    <lineage>
        <taxon>Eukaryota</taxon>
        <taxon>Fungi</taxon>
        <taxon>Dikarya</taxon>
        <taxon>Ascomycota</taxon>
        <taxon>Pezizomycotina</taxon>
        <taxon>Sordariomycetes</taxon>
        <taxon>Sordariomycetidae</taxon>
        <taxon>Cephalothecales</taxon>
        <taxon>Cephalothecaceae</taxon>
        <taxon>Phialemonium</taxon>
    </lineage>
</organism>
<keyword evidence="3" id="KW-1185">Reference proteome</keyword>
<evidence type="ECO:0000313" key="2">
    <source>
        <dbReference type="EMBL" id="KAK1765355.1"/>
    </source>
</evidence>
<dbReference type="InterPro" id="IPR037176">
    <property type="entry name" value="Osmotin/thaumatin-like_sf"/>
</dbReference>